<evidence type="ECO:0000256" key="6">
    <source>
        <dbReference type="ARBA" id="ARBA00023027"/>
    </source>
</evidence>
<evidence type="ECO:0000256" key="10">
    <source>
        <dbReference type="SAM" id="SignalP"/>
    </source>
</evidence>
<dbReference type="InterPro" id="IPR016037">
    <property type="entry name" value="DHQ_synth_AroB"/>
</dbReference>
<dbReference type="GO" id="GO:0009423">
    <property type="term" value="P:chorismate biosynthetic process"/>
    <property type="evidence" value="ECO:0007669"/>
    <property type="project" value="UniProtKB-UniRule"/>
</dbReference>
<feature type="binding site" evidence="9">
    <location>
        <position position="314"/>
    </location>
    <ligand>
        <name>Zn(2+)</name>
        <dbReference type="ChEBI" id="CHEBI:29105"/>
    </ligand>
</feature>
<comment type="function">
    <text evidence="9">Catalyzes the conversion of 3-deoxy-D-arabino-heptulosonate 7-phosphate (DAHP) to dehydroquinate (DHQ).</text>
</comment>
<dbReference type="GO" id="GO:0000166">
    <property type="term" value="F:nucleotide binding"/>
    <property type="evidence" value="ECO:0007669"/>
    <property type="project" value="UniProtKB-KW"/>
</dbReference>
<keyword evidence="9" id="KW-0547">Nucleotide-binding</keyword>
<dbReference type="RefSeq" id="WP_188676652.1">
    <property type="nucleotide sequence ID" value="NZ_BMGP01000003.1"/>
</dbReference>
<feature type="domain" description="3-dehydroquinate synthase C-terminal" evidence="12">
    <location>
        <begin position="232"/>
        <end position="374"/>
    </location>
</feature>
<feature type="binding site" evidence="9">
    <location>
        <position position="193"/>
    </location>
    <ligand>
        <name>NAD(+)</name>
        <dbReference type="ChEBI" id="CHEBI:57540"/>
    </ligand>
</feature>
<protein>
    <recommendedName>
        <fullName evidence="4 9">3-dehydroquinate synthase</fullName>
        <shortName evidence="9">DHQS</shortName>
        <ecNumber evidence="4 9">4.2.3.4</ecNumber>
    </recommendedName>
</protein>
<comment type="caution">
    <text evidence="9">Lacks conserved residue(s) required for the propagation of feature annotation.</text>
</comment>
<keyword evidence="9" id="KW-0963">Cytoplasm</keyword>
<comment type="pathway">
    <text evidence="3 9">Metabolic intermediate biosynthesis; chorismate biosynthesis; chorismate from D-erythrose 4-phosphate and phosphoenolpyruvate: step 2/7.</text>
</comment>
<sequence length="410" mass="42448">MTIDSPTIIRVAGSAAAAAAGTASVADTAAGTAATADGASAATAAATGSATTSASTPVPVGGETGSYDIIVGRGVLAGLRDTFAPGVRKVLIVHAPPLADWAGALRDELKGDYEVLLAEVPDGEGAKRVEVASFLWQILGQADFTRSDAIVGFGGGATTDLAGFVAATWLRGVQLIQAPTTVLGMVDAAVGGKTGINTAEGKNLVGAFYAPTAVLADLDTLVSLPKNDLLAGFAEIAKAGFIGETEILDILEADVAAATDPTTPQFRRVVELSIGLKARVVSEDFREAGLREILNYGHTLGHAIEHTERYQWRHGAAVAVGMVFAAELGRLTGSLSDEAVDRHRRILESLTLPTTYPVGRWNTLLAAMQRDKKARGAMLRFIVLDDIGKPTVLTGPETSLLFAAYQEIGS</sequence>
<dbReference type="PANTHER" id="PTHR43622">
    <property type="entry name" value="3-DEHYDROQUINATE SYNTHASE"/>
    <property type="match status" value="1"/>
</dbReference>
<reference evidence="13 14" key="1">
    <citation type="journal article" date="2014" name="Int. J. Syst. Evol. Microbiol.">
        <title>Complete genome sequence of Corynebacterium casei LMG S-19264T (=DSM 44701T), isolated from a smear-ripened cheese.</title>
        <authorList>
            <consortium name="US DOE Joint Genome Institute (JGI-PGF)"/>
            <person name="Walter F."/>
            <person name="Albersmeier A."/>
            <person name="Kalinowski J."/>
            <person name="Ruckert C."/>
        </authorList>
    </citation>
    <scope>NUCLEOTIDE SEQUENCE [LARGE SCALE GENOMIC DNA]</scope>
    <source>
        <strain evidence="13 14">CGMCC 1.12976</strain>
    </source>
</reference>
<dbReference type="SUPFAM" id="SSF56796">
    <property type="entry name" value="Dehydroquinate synthase-like"/>
    <property type="match status" value="1"/>
</dbReference>
<keyword evidence="9" id="KW-0479">Metal-binding</keyword>
<feature type="chain" id="PRO_5038340753" description="3-dehydroquinate synthase" evidence="10">
    <location>
        <begin position="26"/>
        <end position="410"/>
    </location>
</feature>
<keyword evidence="8 9" id="KW-0456">Lyase</keyword>
<evidence type="ECO:0000259" key="11">
    <source>
        <dbReference type="Pfam" id="PF01761"/>
    </source>
</evidence>
<evidence type="ECO:0000313" key="13">
    <source>
        <dbReference type="EMBL" id="GGF23480.1"/>
    </source>
</evidence>
<dbReference type="InterPro" id="IPR050071">
    <property type="entry name" value="Dehydroquinate_synthase"/>
</dbReference>
<feature type="binding site" evidence="9">
    <location>
        <position position="202"/>
    </location>
    <ligand>
        <name>NAD(+)</name>
        <dbReference type="ChEBI" id="CHEBI:57540"/>
    </ligand>
</feature>
<name>A0A917B7P7_9MICO</name>
<dbReference type="GO" id="GO:0008652">
    <property type="term" value="P:amino acid biosynthetic process"/>
    <property type="evidence" value="ECO:0007669"/>
    <property type="project" value="UniProtKB-KW"/>
</dbReference>
<dbReference type="PANTHER" id="PTHR43622:SF7">
    <property type="entry name" value="3-DEHYDROQUINATE SYNTHASE, CHLOROPLASTIC"/>
    <property type="match status" value="1"/>
</dbReference>
<keyword evidence="9" id="KW-0170">Cobalt</keyword>
<keyword evidence="14" id="KW-1185">Reference proteome</keyword>
<dbReference type="Proteomes" id="UP000598775">
    <property type="component" value="Unassembled WGS sequence"/>
</dbReference>
<evidence type="ECO:0000256" key="2">
    <source>
        <dbReference type="ARBA" id="ARBA00001911"/>
    </source>
</evidence>
<proteinExistence type="inferred from homology"/>
<feature type="domain" description="3-dehydroquinate synthase N-terminal" evidence="11">
    <location>
        <begin position="119"/>
        <end position="229"/>
    </location>
</feature>
<dbReference type="NCBIfam" id="TIGR01357">
    <property type="entry name" value="aroB"/>
    <property type="match status" value="1"/>
</dbReference>
<evidence type="ECO:0000256" key="9">
    <source>
        <dbReference type="HAMAP-Rule" id="MF_00110"/>
    </source>
</evidence>
<dbReference type="GO" id="GO:0009073">
    <property type="term" value="P:aromatic amino acid family biosynthetic process"/>
    <property type="evidence" value="ECO:0007669"/>
    <property type="project" value="UniProtKB-KW"/>
</dbReference>
<dbReference type="InterPro" id="IPR056179">
    <property type="entry name" value="DHQS_C"/>
</dbReference>
<feature type="binding site" evidence="9">
    <location>
        <begin position="156"/>
        <end position="160"/>
    </location>
    <ligand>
        <name>NAD(+)</name>
        <dbReference type="ChEBI" id="CHEBI:57540"/>
    </ligand>
</feature>
<feature type="binding site" evidence="9">
    <location>
        <begin position="122"/>
        <end position="127"/>
    </location>
    <ligand>
        <name>NAD(+)</name>
        <dbReference type="ChEBI" id="CHEBI:57540"/>
    </ligand>
</feature>
<feature type="signal peptide" evidence="10">
    <location>
        <begin position="1"/>
        <end position="25"/>
    </location>
</feature>
<dbReference type="GO" id="GO:0046872">
    <property type="term" value="F:metal ion binding"/>
    <property type="evidence" value="ECO:0007669"/>
    <property type="project" value="UniProtKB-KW"/>
</dbReference>
<evidence type="ECO:0000256" key="3">
    <source>
        <dbReference type="ARBA" id="ARBA00004661"/>
    </source>
</evidence>
<dbReference type="Gene3D" id="3.40.50.1970">
    <property type="match status" value="1"/>
</dbReference>
<accession>A0A917B7P7</accession>
<organism evidence="13 14">
    <name type="scientific">Subtercola lobariae</name>
    <dbReference type="NCBI Taxonomy" id="1588641"/>
    <lineage>
        <taxon>Bacteria</taxon>
        <taxon>Bacillati</taxon>
        <taxon>Actinomycetota</taxon>
        <taxon>Actinomycetes</taxon>
        <taxon>Micrococcales</taxon>
        <taxon>Microbacteriaceae</taxon>
        <taxon>Subtercola</taxon>
    </lineage>
</organism>
<dbReference type="HAMAP" id="MF_00110">
    <property type="entry name" value="DHQ_synthase"/>
    <property type="match status" value="1"/>
</dbReference>
<feature type="binding site" evidence="9">
    <location>
        <position position="235"/>
    </location>
    <ligand>
        <name>Zn(2+)</name>
        <dbReference type="ChEBI" id="CHEBI:29105"/>
    </ligand>
</feature>
<feature type="binding site" evidence="9">
    <location>
        <position position="298"/>
    </location>
    <ligand>
        <name>Zn(2+)</name>
        <dbReference type="ChEBI" id="CHEBI:29105"/>
    </ligand>
</feature>
<evidence type="ECO:0000256" key="1">
    <source>
        <dbReference type="ARBA" id="ARBA00001393"/>
    </source>
</evidence>
<comment type="cofactor">
    <cofactor evidence="2 9">
        <name>NAD(+)</name>
        <dbReference type="ChEBI" id="CHEBI:57540"/>
    </cofactor>
</comment>
<dbReference type="AlphaFoldDB" id="A0A917B7P7"/>
<dbReference type="Pfam" id="PF01761">
    <property type="entry name" value="DHQ_synthase"/>
    <property type="match status" value="1"/>
</dbReference>
<keyword evidence="10" id="KW-0732">Signal</keyword>
<dbReference type="InterPro" id="IPR030960">
    <property type="entry name" value="DHQS/DOIS_N"/>
</dbReference>
<evidence type="ECO:0000259" key="12">
    <source>
        <dbReference type="Pfam" id="PF24621"/>
    </source>
</evidence>
<keyword evidence="6 9" id="KW-0520">NAD</keyword>
<evidence type="ECO:0000256" key="4">
    <source>
        <dbReference type="ARBA" id="ARBA00013031"/>
    </source>
</evidence>
<dbReference type="EMBL" id="BMGP01000003">
    <property type="protein sequence ID" value="GGF23480.1"/>
    <property type="molecule type" value="Genomic_DNA"/>
</dbReference>
<evidence type="ECO:0000313" key="14">
    <source>
        <dbReference type="Proteomes" id="UP000598775"/>
    </source>
</evidence>
<dbReference type="GO" id="GO:0003856">
    <property type="term" value="F:3-dehydroquinate synthase activity"/>
    <property type="evidence" value="ECO:0007669"/>
    <property type="project" value="UniProtKB-UniRule"/>
</dbReference>
<comment type="caution">
    <text evidence="13">The sequence shown here is derived from an EMBL/GenBank/DDBJ whole genome shotgun (WGS) entry which is preliminary data.</text>
</comment>
<dbReference type="EC" id="4.2.3.4" evidence="4 9"/>
<comment type="catalytic activity">
    <reaction evidence="1 9">
        <text>7-phospho-2-dehydro-3-deoxy-D-arabino-heptonate = 3-dehydroquinate + phosphate</text>
        <dbReference type="Rhea" id="RHEA:21968"/>
        <dbReference type="ChEBI" id="CHEBI:32364"/>
        <dbReference type="ChEBI" id="CHEBI:43474"/>
        <dbReference type="ChEBI" id="CHEBI:58394"/>
        <dbReference type="EC" id="4.2.3.4"/>
    </reaction>
</comment>
<dbReference type="GO" id="GO:0005737">
    <property type="term" value="C:cytoplasm"/>
    <property type="evidence" value="ECO:0007669"/>
    <property type="project" value="UniProtKB-SubCell"/>
</dbReference>
<dbReference type="Gene3D" id="1.20.1090.10">
    <property type="entry name" value="Dehydroquinate synthase-like - alpha domain"/>
    <property type="match status" value="1"/>
</dbReference>
<evidence type="ECO:0000256" key="5">
    <source>
        <dbReference type="ARBA" id="ARBA00022605"/>
    </source>
</evidence>
<keyword evidence="7 9" id="KW-0057">Aromatic amino acid biosynthesis</keyword>
<comment type="similarity">
    <text evidence="9">Belongs to the sugar phosphate cyclases superfamily. Dehydroquinate synthase family.</text>
</comment>
<evidence type="ECO:0000256" key="8">
    <source>
        <dbReference type="ARBA" id="ARBA00023239"/>
    </source>
</evidence>
<dbReference type="CDD" id="cd08195">
    <property type="entry name" value="DHQS"/>
    <property type="match status" value="1"/>
</dbReference>
<keyword evidence="9" id="KW-0862">Zinc</keyword>
<keyword evidence="5 9" id="KW-0028">Amino-acid biosynthesis</keyword>
<feature type="binding site" evidence="9">
    <location>
        <begin position="180"/>
        <end position="181"/>
    </location>
    <ligand>
        <name>NAD(+)</name>
        <dbReference type="ChEBI" id="CHEBI:57540"/>
    </ligand>
</feature>
<gene>
    <name evidence="9 13" type="primary">aroB</name>
    <name evidence="13" type="ORF">GCM10011399_16340</name>
</gene>
<evidence type="ECO:0000256" key="7">
    <source>
        <dbReference type="ARBA" id="ARBA00023141"/>
    </source>
</evidence>
<comment type="subcellular location">
    <subcellularLocation>
        <location evidence="9">Cytoplasm</location>
    </subcellularLocation>
</comment>
<comment type="cofactor">
    <cofactor evidence="9">
        <name>Co(2+)</name>
        <dbReference type="ChEBI" id="CHEBI:48828"/>
    </cofactor>
    <cofactor evidence="9">
        <name>Zn(2+)</name>
        <dbReference type="ChEBI" id="CHEBI:29105"/>
    </cofactor>
    <text evidence="9">Binds 1 divalent metal cation per subunit. Can use either Co(2+) or Zn(2+).</text>
</comment>
<dbReference type="Pfam" id="PF24621">
    <property type="entry name" value="DHQS_C"/>
    <property type="match status" value="1"/>
</dbReference>